<comment type="similarity">
    <text evidence="1">Belongs to the AB hydrolase superfamily. AB hydrolase 2 family.</text>
</comment>
<dbReference type="PANTHER" id="PTHR10655:SF17">
    <property type="entry name" value="LYSOPHOSPHOLIPASE-LIKE PROTEIN 1"/>
    <property type="match status" value="1"/>
</dbReference>
<dbReference type="Pfam" id="PF02230">
    <property type="entry name" value="Abhydrolase_2"/>
    <property type="match status" value="1"/>
</dbReference>
<keyword evidence="3" id="KW-0067">ATP-binding</keyword>
<evidence type="ECO:0000259" key="6">
    <source>
        <dbReference type="PROSITE" id="PS50011"/>
    </source>
</evidence>
<evidence type="ECO:0000256" key="4">
    <source>
        <dbReference type="SAM" id="Coils"/>
    </source>
</evidence>
<feature type="region of interest" description="Disordered" evidence="5">
    <location>
        <begin position="861"/>
        <end position="895"/>
    </location>
</feature>
<feature type="region of interest" description="Disordered" evidence="5">
    <location>
        <begin position="911"/>
        <end position="942"/>
    </location>
</feature>
<gene>
    <name evidence="7" type="ORF">PCOR1329_LOCUS12932</name>
</gene>
<keyword evidence="8" id="KW-1185">Reference proteome</keyword>
<evidence type="ECO:0000256" key="2">
    <source>
        <dbReference type="ARBA" id="ARBA00022801"/>
    </source>
</evidence>
<name>A0ABN9QL79_9DINO</name>
<dbReference type="Proteomes" id="UP001189429">
    <property type="component" value="Unassembled WGS sequence"/>
</dbReference>
<feature type="non-terminal residue" evidence="7">
    <location>
        <position position="1166"/>
    </location>
</feature>
<evidence type="ECO:0000256" key="1">
    <source>
        <dbReference type="ARBA" id="ARBA00006499"/>
    </source>
</evidence>
<dbReference type="Gene3D" id="3.30.200.20">
    <property type="entry name" value="Phosphorylase Kinase, domain 1"/>
    <property type="match status" value="2"/>
</dbReference>
<dbReference type="PROSITE" id="PS50011">
    <property type="entry name" value="PROTEIN_KINASE_DOM"/>
    <property type="match status" value="2"/>
</dbReference>
<dbReference type="EMBL" id="CAUYUJ010003792">
    <property type="protein sequence ID" value="CAK0806855.1"/>
    <property type="molecule type" value="Genomic_DNA"/>
</dbReference>
<evidence type="ECO:0000256" key="3">
    <source>
        <dbReference type="PROSITE-ProRule" id="PRU10141"/>
    </source>
</evidence>
<dbReference type="InterPro" id="IPR029058">
    <property type="entry name" value="AB_hydrolase_fold"/>
</dbReference>
<dbReference type="InterPro" id="IPR000719">
    <property type="entry name" value="Prot_kinase_dom"/>
</dbReference>
<dbReference type="Pfam" id="PF00069">
    <property type="entry name" value="Pkinase"/>
    <property type="match status" value="1"/>
</dbReference>
<dbReference type="InterPro" id="IPR017441">
    <property type="entry name" value="Protein_kinase_ATP_BS"/>
</dbReference>
<comment type="caution">
    <text evidence="7">The sequence shown here is derived from an EMBL/GenBank/DDBJ whole genome shotgun (WGS) entry which is preliminary data.</text>
</comment>
<feature type="compositionally biased region" description="Polar residues" evidence="5">
    <location>
        <begin position="922"/>
        <end position="936"/>
    </location>
</feature>
<feature type="region of interest" description="Disordered" evidence="5">
    <location>
        <begin position="631"/>
        <end position="653"/>
    </location>
</feature>
<sequence length="1166" mass="123500">MLQESEDVSNSDVTGSILSDLAIVKLIGKGAFGVVRLCQSTRSGELLALKQVRLAGGCGRAPGESKDLTTRPVCLEQALAEAEALSSAARHQEEWVVGLRVAFQDASSFYMVMDYVPGGDLVTHLQVLDTFNEVPAHILAVSAADPLKSKAKVELYPTAAPTSPATRAMLLNALEVTVHEKNVGPMVTKVRNARAHLQQHEKHLQDERTNLQRNERDHQGVLPVLQTLEVNRYARGLSALGVATEPWVFSAYSRFWVTSAGLGMIRGTGADVERGLGDDRKRLLRLGGELEVQVPAGPDVEGIRNLSRSLKVAAIAIDFHPRHSAKICDQGLSVFLGIFIAMHILGDAPSIVRQLIVALYRMPKEGRRTIGPCEAAFIWLHGVNDRPQNWGQSFKKLRNSSSPRWKHVYLKGAKLPQPCMAGKKVLAWGKLYSTDTLRVGGIDHEDPDIDGFYRSAGSAIHDVVQALHRDDGVPEGRVLIGGFSQGGAVALQTALTYPRCFAGCVSLSCWLTPHARSLLAVGAAAHCCPIFIGHGAADEIVGLDCASAAALALREAGARLQFETYEGGKHWPVTPELKDAGCACLAPRDAEEGGTVTTASLTIVRRGELVTRLQINVQARDPLAAITLGVPEAPSAPSRSGTPAHPHSLAGSPAQPGLCFSPARGVTRMQSAGSAQPSHAAGVVVKSSPTRSYSCATSPSGALLGPASSAAEGSGKARVLCRMASTCDERAGSSPAEDPAARILFGSLSASRVLAPMTGACVGSPQSAGRAAVRSGGPWCVERTVRLSPEDEQQDLVKRALRFDKSTVSSVGTAIGQLNRAAIQCDSGLCVVFSMSAQANFLLYRQDREQDVARAGMQAAGRTAAPPTVGAMTPAPPRPSCLGPDHPRPSLAGCGAVPVAASPQLPIRRLRFDSPDARPPNQLAQQPRSPKASTGEVTPRSVTLARVDESVSATPALPGSPARTKASCKLSTLSEEVTLTMSRLPLSKAALKHGDALETPQHGGFFTPRSLKHLPCSPTKDTAQRAMTLSPKATECYHEISASPIRASFAALSREEQPSKPEANDGKTFTIGGRQFGFLDVIGRGAFGVVWRAREQDASGEDVAVKVITCTDAAGFANATFEAELLQMLSAARSRMHSHIPRYVAHSAAKDADPSSGGVVRLAMSY</sequence>
<dbReference type="InterPro" id="IPR011009">
    <property type="entry name" value="Kinase-like_dom_sf"/>
</dbReference>
<dbReference type="PROSITE" id="PS00107">
    <property type="entry name" value="PROTEIN_KINASE_ATP"/>
    <property type="match status" value="1"/>
</dbReference>
<dbReference type="Gene3D" id="3.40.50.1820">
    <property type="entry name" value="alpha/beta hydrolase"/>
    <property type="match status" value="1"/>
</dbReference>
<feature type="domain" description="Protein kinase" evidence="6">
    <location>
        <begin position="1076"/>
        <end position="1166"/>
    </location>
</feature>
<evidence type="ECO:0000313" key="8">
    <source>
        <dbReference type="Proteomes" id="UP001189429"/>
    </source>
</evidence>
<dbReference type="SUPFAM" id="SSF56112">
    <property type="entry name" value="Protein kinase-like (PK-like)"/>
    <property type="match status" value="2"/>
</dbReference>
<dbReference type="SMART" id="SM00220">
    <property type="entry name" value="S_TKc"/>
    <property type="match status" value="1"/>
</dbReference>
<feature type="domain" description="Protein kinase" evidence="6">
    <location>
        <begin position="21"/>
        <end position="380"/>
    </location>
</feature>
<feature type="binding site" evidence="3">
    <location>
        <position position="1106"/>
    </location>
    <ligand>
        <name>ATP</name>
        <dbReference type="ChEBI" id="CHEBI:30616"/>
    </ligand>
</feature>
<accession>A0ABN9QL79</accession>
<evidence type="ECO:0000313" key="7">
    <source>
        <dbReference type="EMBL" id="CAK0806855.1"/>
    </source>
</evidence>
<proteinExistence type="inferred from homology"/>
<dbReference type="InterPro" id="IPR050565">
    <property type="entry name" value="LYPA1-2/EST-like"/>
</dbReference>
<keyword evidence="2" id="KW-0378">Hydrolase</keyword>
<dbReference type="InterPro" id="IPR003140">
    <property type="entry name" value="PLipase/COase/thioEstase"/>
</dbReference>
<dbReference type="PANTHER" id="PTHR10655">
    <property type="entry name" value="LYSOPHOSPHOLIPASE-RELATED"/>
    <property type="match status" value="1"/>
</dbReference>
<feature type="coiled-coil region" evidence="4">
    <location>
        <begin position="190"/>
        <end position="217"/>
    </location>
</feature>
<dbReference type="SUPFAM" id="SSF53474">
    <property type="entry name" value="alpha/beta-Hydrolases"/>
    <property type="match status" value="1"/>
</dbReference>
<keyword evidence="3" id="KW-0547">Nucleotide-binding</keyword>
<protein>
    <recommendedName>
        <fullName evidence="6">Protein kinase domain-containing protein</fullName>
    </recommendedName>
</protein>
<evidence type="ECO:0000256" key="5">
    <source>
        <dbReference type="SAM" id="MobiDB-lite"/>
    </source>
</evidence>
<organism evidence="7 8">
    <name type="scientific">Prorocentrum cordatum</name>
    <dbReference type="NCBI Taxonomy" id="2364126"/>
    <lineage>
        <taxon>Eukaryota</taxon>
        <taxon>Sar</taxon>
        <taxon>Alveolata</taxon>
        <taxon>Dinophyceae</taxon>
        <taxon>Prorocentrales</taxon>
        <taxon>Prorocentraceae</taxon>
        <taxon>Prorocentrum</taxon>
    </lineage>
</organism>
<reference evidence="7" key="1">
    <citation type="submission" date="2023-10" db="EMBL/GenBank/DDBJ databases">
        <authorList>
            <person name="Chen Y."/>
            <person name="Shah S."/>
            <person name="Dougan E. K."/>
            <person name="Thang M."/>
            <person name="Chan C."/>
        </authorList>
    </citation>
    <scope>NUCLEOTIDE SEQUENCE [LARGE SCALE GENOMIC DNA]</scope>
</reference>
<keyword evidence="4" id="KW-0175">Coiled coil</keyword>